<keyword evidence="1" id="KW-0472">Membrane</keyword>
<reference evidence="2 3" key="1">
    <citation type="submission" date="2019-07" db="EMBL/GenBank/DDBJ databases">
        <title>De Novo Assembly of kiwifruit Actinidia rufa.</title>
        <authorList>
            <person name="Sugita-Konishi S."/>
            <person name="Sato K."/>
            <person name="Mori E."/>
            <person name="Abe Y."/>
            <person name="Kisaki G."/>
            <person name="Hamano K."/>
            <person name="Suezawa K."/>
            <person name="Otani M."/>
            <person name="Fukuda T."/>
            <person name="Manabe T."/>
            <person name="Gomi K."/>
            <person name="Tabuchi M."/>
            <person name="Akimitsu K."/>
            <person name="Kataoka I."/>
        </authorList>
    </citation>
    <scope>NUCLEOTIDE SEQUENCE [LARGE SCALE GENOMIC DNA]</scope>
    <source>
        <strain evidence="3">cv. Fuchu</strain>
    </source>
</reference>
<evidence type="ECO:0000256" key="1">
    <source>
        <dbReference type="SAM" id="Phobius"/>
    </source>
</evidence>
<dbReference type="EMBL" id="BJWL01000027">
    <property type="protein sequence ID" value="GFZ18596.1"/>
    <property type="molecule type" value="Genomic_DNA"/>
</dbReference>
<evidence type="ECO:0000313" key="3">
    <source>
        <dbReference type="Proteomes" id="UP000585474"/>
    </source>
</evidence>
<protein>
    <submittedName>
        <fullName evidence="2">Uncharacterized protein</fullName>
    </submittedName>
</protein>
<sequence length="283" mass="31518">MKLATKSRLRSPKESMVPGDNFRNHDLVGPFKVAENALHITSSEQPWSDIRLLYKSSYWSIRSSVDGVDLDVQISNLLRGGLVTCFDLIVSMETPPPSCPGWKWRDRLISGTGGAAGSGGLAATRSCIRRPLFSFMILIYSAMSCISRWRPSRSGTWLVLAIGWALLFGGLLELGFGDIIGKIAIWRVSHNCWCRGGEKSRDGRIDRILVEIDQAKYSTSPKGEEETTLWLWASSVEIAWRGSMLNIGLVLRRSRGFGDKHPLKRSWATSSVMVLGRRTCLSQ</sequence>
<feature type="transmembrane region" description="Helical" evidence="1">
    <location>
        <begin position="155"/>
        <end position="176"/>
    </location>
</feature>
<gene>
    <name evidence="2" type="ORF">Acr_27g0003350</name>
</gene>
<evidence type="ECO:0000313" key="2">
    <source>
        <dbReference type="EMBL" id="GFZ18596.1"/>
    </source>
</evidence>
<comment type="caution">
    <text evidence="2">The sequence shown here is derived from an EMBL/GenBank/DDBJ whole genome shotgun (WGS) entry which is preliminary data.</text>
</comment>
<organism evidence="2 3">
    <name type="scientific">Actinidia rufa</name>
    <dbReference type="NCBI Taxonomy" id="165716"/>
    <lineage>
        <taxon>Eukaryota</taxon>
        <taxon>Viridiplantae</taxon>
        <taxon>Streptophyta</taxon>
        <taxon>Embryophyta</taxon>
        <taxon>Tracheophyta</taxon>
        <taxon>Spermatophyta</taxon>
        <taxon>Magnoliopsida</taxon>
        <taxon>eudicotyledons</taxon>
        <taxon>Gunneridae</taxon>
        <taxon>Pentapetalae</taxon>
        <taxon>asterids</taxon>
        <taxon>Ericales</taxon>
        <taxon>Actinidiaceae</taxon>
        <taxon>Actinidia</taxon>
    </lineage>
</organism>
<keyword evidence="1" id="KW-0812">Transmembrane</keyword>
<keyword evidence="1" id="KW-1133">Transmembrane helix</keyword>
<dbReference type="Proteomes" id="UP000585474">
    <property type="component" value="Unassembled WGS sequence"/>
</dbReference>
<accession>A0A7J0H673</accession>
<dbReference type="AlphaFoldDB" id="A0A7J0H673"/>
<proteinExistence type="predicted"/>
<feature type="transmembrane region" description="Helical" evidence="1">
    <location>
        <begin position="132"/>
        <end position="149"/>
    </location>
</feature>
<keyword evidence="3" id="KW-1185">Reference proteome</keyword>
<name>A0A7J0H673_9ERIC</name>